<dbReference type="GO" id="GO:0008270">
    <property type="term" value="F:zinc ion binding"/>
    <property type="evidence" value="ECO:0007669"/>
    <property type="project" value="UniProtKB-KW"/>
</dbReference>
<evidence type="ECO:0000256" key="2">
    <source>
        <dbReference type="ARBA" id="ARBA00022723"/>
    </source>
</evidence>
<keyword evidence="14" id="KW-1185">Reference proteome</keyword>
<feature type="region of interest" description="Disordered" evidence="11">
    <location>
        <begin position="32"/>
        <end position="91"/>
    </location>
</feature>
<accession>A0A507AJ41</accession>
<reference evidence="13 14" key="1">
    <citation type="submission" date="2019-06" db="EMBL/GenBank/DDBJ databases">
        <title>Draft genome sequence of the filamentous fungus Phialemoniopsis curvata isolated from diesel fuel.</title>
        <authorList>
            <person name="Varaljay V.A."/>
            <person name="Lyon W.J."/>
            <person name="Crouch A.L."/>
            <person name="Drake C.E."/>
            <person name="Hollomon J.M."/>
            <person name="Nadeau L.J."/>
            <person name="Nunn H.S."/>
            <person name="Stevenson B.S."/>
            <person name="Bojanowski C.L."/>
            <person name="Crookes-Goodson W.J."/>
        </authorList>
    </citation>
    <scope>NUCLEOTIDE SEQUENCE [LARGE SCALE GENOMIC DNA]</scope>
    <source>
        <strain evidence="13 14">D216</strain>
    </source>
</reference>
<evidence type="ECO:0000256" key="10">
    <source>
        <dbReference type="PROSITE-ProRule" id="PRU00042"/>
    </source>
</evidence>
<dbReference type="GO" id="GO:0000981">
    <property type="term" value="F:DNA-binding transcription factor activity, RNA polymerase II-specific"/>
    <property type="evidence" value="ECO:0007669"/>
    <property type="project" value="TreeGrafter"/>
</dbReference>
<feature type="domain" description="C2H2-type" evidence="12">
    <location>
        <begin position="342"/>
        <end position="371"/>
    </location>
</feature>
<dbReference type="SMART" id="SM00355">
    <property type="entry name" value="ZnF_C2H2"/>
    <property type="match status" value="2"/>
</dbReference>
<comment type="caution">
    <text evidence="13">The sequence shown here is derived from an EMBL/GenBank/DDBJ whole genome shotgun (WGS) entry which is preliminary data.</text>
</comment>
<evidence type="ECO:0000313" key="13">
    <source>
        <dbReference type="EMBL" id="TPX07303.1"/>
    </source>
</evidence>
<dbReference type="PANTHER" id="PTHR23233">
    <property type="entry name" value="SAL-LIKE PROTEIN"/>
    <property type="match status" value="1"/>
</dbReference>
<evidence type="ECO:0000256" key="8">
    <source>
        <dbReference type="ARBA" id="ARBA00023242"/>
    </source>
</evidence>
<dbReference type="GO" id="GO:0000978">
    <property type="term" value="F:RNA polymerase II cis-regulatory region sequence-specific DNA binding"/>
    <property type="evidence" value="ECO:0007669"/>
    <property type="project" value="TreeGrafter"/>
</dbReference>
<dbReference type="EMBL" id="SKBQ01000091">
    <property type="protein sequence ID" value="TPX07303.1"/>
    <property type="molecule type" value="Genomic_DNA"/>
</dbReference>
<keyword evidence="5" id="KW-0862">Zinc</keyword>
<dbReference type="STRING" id="1093900.A0A507AJ41"/>
<evidence type="ECO:0000256" key="6">
    <source>
        <dbReference type="ARBA" id="ARBA00023015"/>
    </source>
</evidence>
<protein>
    <recommendedName>
        <fullName evidence="12">C2H2-type domain-containing protein</fullName>
    </recommendedName>
</protein>
<dbReference type="SUPFAM" id="SSF57667">
    <property type="entry name" value="beta-beta-alpha zinc fingers"/>
    <property type="match status" value="1"/>
</dbReference>
<gene>
    <name evidence="13" type="ORF">E0L32_010800</name>
</gene>
<keyword evidence="7" id="KW-0804">Transcription</keyword>
<feature type="compositionally biased region" description="Low complexity" evidence="11">
    <location>
        <begin position="232"/>
        <end position="246"/>
    </location>
</feature>
<dbReference type="InterPro" id="IPR051565">
    <property type="entry name" value="Sal_C2H2-zinc-finger"/>
</dbReference>
<sequence length="382" mass="41032">MTMTIDSNQQRFAGGLNYDHMSSYPTSQPQFTNPWVSSSSAAVPQSGASHGMYSGNQQGLNPNPLSLDTLKHHQPQQPVSRASTSSSASMGSFGSIPVTSASAGSPLSMTHNAFVGQQDLLSLPQDLLNMNRMPHHQTTSAAYPEAAYTTSASPIHSNYAASPTPYDSLGYAPAPMRSTFAMAPETEQRRSMQHDDRRSFADAIEASHGILSLSQETPRPIYGSRTRGSGDSYGFPSTHSTSSSVSSTGFSGYYGGSVDSSVSDYSTAGSDIESVTSRTLPRPQGMMASQVPPAPQSMMGQFSSKVSSSTQKKHKCKVCDKRFTRPSSLQTHMYSHTGEKPFCCEVEGCGRHFSVVSNLRRHRKVHKGQAPSEAGSEDHHSD</sequence>
<dbReference type="FunFam" id="3.30.160.60:FF:000793">
    <property type="entry name" value="C2H2 finger domain protein FlbC"/>
    <property type="match status" value="1"/>
</dbReference>
<evidence type="ECO:0000259" key="12">
    <source>
        <dbReference type="PROSITE" id="PS50157"/>
    </source>
</evidence>
<dbReference type="InterPro" id="IPR013087">
    <property type="entry name" value="Znf_C2H2_type"/>
</dbReference>
<keyword evidence="2" id="KW-0479">Metal-binding</keyword>
<feature type="compositionally biased region" description="Low complexity" evidence="11">
    <location>
        <begin position="80"/>
        <end position="91"/>
    </location>
</feature>
<keyword evidence="8" id="KW-0539">Nucleus</keyword>
<comment type="similarity">
    <text evidence="9">Belongs to the sal C2H2-type zinc-finger protein family.</text>
</comment>
<keyword evidence="3" id="KW-0677">Repeat</keyword>
<dbReference type="InterPro" id="IPR036236">
    <property type="entry name" value="Znf_C2H2_sf"/>
</dbReference>
<dbReference type="Gene3D" id="3.30.160.60">
    <property type="entry name" value="Classic Zinc Finger"/>
    <property type="match status" value="2"/>
</dbReference>
<organism evidence="13 14">
    <name type="scientific">Thyridium curvatum</name>
    <dbReference type="NCBI Taxonomy" id="1093900"/>
    <lineage>
        <taxon>Eukaryota</taxon>
        <taxon>Fungi</taxon>
        <taxon>Dikarya</taxon>
        <taxon>Ascomycota</taxon>
        <taxon>Pezizomycotina</taxon>
        <taxon>Sordariomycetes</taxon>
        <taxon>Sordariomycetidae</taxon>
        <taxon>Thyridiales</taxon>
        <taxon>Thyridiaceae</taxon>
        <taxon>Thyridium</taxon>
    </lineage>
</organism>
<keyword evidence="6" id="KW-0805">Transcription regulation</keyword>
<dbReference type="AlphaFoldDB" id="A0A507AJ41"/>
<dbReference type="InParanoid" id="A0A507AJ41"/>
<keyword evidence="4 10" id="KW-0863">Zinc-finger</keyword>
<evidence type="ECO:0000256" key="4">
    <source>
        <dbReference type="ARBA" id="ARBA00022771"/>
    </source>
</evidence>
<proteinExistence type="inferred from homology"/>
<feature type="region of interest" description="Disordered" evidence="11">
    <location>
        <begin position="209"/>
        <end position="246"/>
    </location>
</feature>
<dbReference type="FunFam" id="3.30.160.60:FF:001102">
    <property type="entry name" value="Transcription factor IIIA"/>
    <property type="match status" value="1"/>
</dbReference>
<evidence type="ECO:0000256" key="11">
    <source>
        <dbReference type="SAM" id="MobiDB-lite"/>
    </source>
</evidence>
<feature type="region of interest" description="Disordered" evidence="11">
    <location>
        <begin position="362"/>
        <end position="382"/>
    </location>
</feature>
<dbReference type="PANTHER" id="PTHR23233:SF84">
    <property type="entry name" value="FI23031P1"/>
    <property type="match status" value="1"/>
</dbReference>
<name>A0A507AJ41_9PEZI</name>
<evidence type="ECO:0000256" key="7">
    <source>
        <dbReference type="ARBA" id="ARBA00023163"/>
    </source>
</evidence>
<feature type="compositionally biased region" description="Polar residues" evidence="11">
    <location>
        <begin position="298"/>
        <end position="307"/>
    </location>
</feature>
<evidence type="ECO:0000313" key="14">
    <source>
        <dbReference type="Proteomes" id="UP000319257"/>
    </source>
</evidence>
<dbReference type="Proteomes" id="UP000319257">
    <property type="component" value="Unassembled WGS sequence"/>
</dbReference>
<feature type="compositionally biased region" description="Polar residues" evidence="11">
    <location>
        <begin position="32"/>
        <end position="66"/>
    </location>
</feature>
<feature type="domain" description="C2H2-type" evidence="12">
    <location>
        <begin position="314"/>
        <end position="341"/>
    </location>
</feature>
<evidence type="ECO:0000256" key="1">
    <source>
        <dbReference type="ARBA" id="ARBA00004123"/>
    </source>
</evidence>
<evidence type="ECO:0000256" key="9">
    <source>
        <dbReference type="ARBA" id="ARBA00038474"/>
    </source>
</evidence>
<dbReference type="PROSITE" id="PS00028">
    <property type="entry name" value="ZINC_FINGER_C2H2_1"/>
    <property type="match status" value="2"/>
</dbReference>
<dbReference type="GO" id="GO:0005634">
    <property type="term" value="C:nucleus"/>
    <property type="evidence" value="ECO:0007669"/>
    <property type="project" value="UniProtKB-SubCell"/>
</dbReference>
<dbReference type="RefSeq" id="XP_030989014.1">
    <property type="nucleotide sequence ID" value="XM_031133458.1"/>
</dbReference>
<dbReference type="Pfam" id="PF00096">
    <property type="entry name" value="zf-C2H2"/>
    <property type="match status" value="2"/>
</dbReference>
<evidence type="ECO:0000256" key="3">
    <source>
        <dbReference type="ARBA" id="ARBA00022737"/>
    </source>
</evidence>
<dbReference type="GeneID" id="41978247"/>
<dbReference type="OrthoDB" id="6077919at2759"/>
<feature type="region of interest" description="Disordered" evidence="11">
    <location>
        <begin position="282"/>
        <end position="307"/>
    </location>
</feature>
<dbReference type="PROSITE" id="PS50157">
    <property type="entry name" value="ZINC_FINGER_C2H2_2"/>
    <property type="match status" value="2"/>
</dbReference>
<evidence type="ECO:0000256" key="5">
    <source>
        <dbReference type="ARBA" id="ARBA00022833"/>
    </source>
</evidence>
<comment type="subcellular location">
    <subcellularLocation>
        <location evidence="1">Nucleus</location>
    </subcellularLocation>
</comment>